<sequence length="551" mass="60840">MASTSTKRKASEPLHGASAANHPAKHLKTSTGKTQSSTSKSAATSNTKANTAGVNKGKPRRIRTEAQIESRRRCRQRRKERLRAAKQASHHGPTILPRQSQQAKLLPNDRNEECETTKGSDQSIHSEDQTLVATPAASKVELHEIATSDITDSSNESDEVGESDEVDKSDEETPVETPAAAKVKRCKIKRKTGPVSAAAQAPGIETAVVNPVVSIASPHQEENGPVSAAAQAPEKETVVVTPAIPIVPPHQKEASTATSSSYESSSEEGEPADTDTEDNDLSADPDEEWLLQKSEEEYLELRSIKLKGKDRDEDDWRKEAVSDLLEPNFGGSLSKTVTGNTHTLENYIEWKRAKVDKQDGFGSETASSDEDDDRSSVSSATTIHEDGYRGVPSHLRFVPDDLKQALRDVWLREKQTPPTTTKAVFLVVQTEVTSVQGLCSEPVSDAYNMNEDVFSSACAANLDALDWIVDKYGEIEFRRQVNVEGKKGEYCAWSIDEKTNCLTVGFVEAESNRFCQQCGFCDKHKNVQLRHRHWYGFSVSRKEIEEWPFRF</sequence>
<feature type="compositionally biased region" description="Basic and acidic residues" evidence="1">
    <location>
        <begin position="107"/>
        <end position="128"/>
    </location>
</feature>
<feature type="compositionally biased region" description="Acidic residues" evidence="1">
    <location>
        <begin position="155"/>
        <end position="174"/>
    </location>
</feature>
<evidence type="ECO:0000256" key="1">
    <source>
        <dbReference type="SAM" id="MobiDB-lite"/>
    </source>
</evidence>
<feature type="region of interest" description="Disordered" evidence="1">
    <location>
        <begin position="1"/>
        <end position="199"/>
    </location>
</feature>
<gene>
    <name evidence="2" type="ORF">H2200_010724</name>
</gene>
<comment type="caution">
    <text evidence="2">The sequence shown here is derived from an EMBL/GenBank/DDBJ whole genome shotgun (WGS) entry which is preliminary data.</text>
</comment>
<proteinExistence type="predicted"/>
<feature type="compositionally biased region" description="Basic residues" evidence="1">
    <location>
        <begin position="72"/>
        <end position="81"/>
    </location>
</feature>
<feature type="compositionally biased region" description="Low complexity" evidence="1">
    <location>
        <begin position="254"/>
        <end position="264"/>
    </location>
</feature>
<feature type="compositionally biased region" description="Low complexity" evidence="1">
    <location>
        <begin position="29"/>
        <end position="53"/>
    </location>
</feature>
<dbReference type="EMBL" id="JAPDRK010000018">
    <property type="protein sequence ID" value="KAJ9604610.1"/>
    <property type="molecule type" value="Genomic_DNA"/>
</dbReference>
<feature type="region of interest" description="Disordered" evidence="1">
    <location>
        <begin position="358"/>
        <end position="383"/>
    </location>
</feature>
<reference evidence="2" key="1">
    <citation type="submission" date="2022-10" db="EMBL/GenBank/DDBJ databases">
        <title>Culturing micro-colonial fungi from biological soil crusts in the Mojave desert and describing Neophaeococcomyces mojavensis, and introducing the new genera and species Taxawa tesnikishii.</title>
        <authorList>
            <person name="Kurbessoian T."/>
            <person name="Stajich J.E."/>
        </authorList>
    </citation>
    <scope>NUCLEOTIDE SEQUENCE</scope>
    <source>
        <strain evidence="2">TK_41</strain>
    </source>
</reference>
<feature type="compositionally biased region" description="Acidic residues" evidence="1">
    <location>
        <begin position="265"/>
        <end position="289"/>
    </location>
</feature>
<feature type="compositionally biased region" description="Basic and acidic residues" evidence="1">
    <location>
        <begin position="62"/>
        <end position="71"/>
    </location>
</feature>
<evidence type="ECO:0000313" key="3">
    <source>
        <dbReference type="Proteomes" id="UP001172673"/>
    </source>
</evidence>
<protein>
    <submittedName>
        <fullName evidence="2">Uncharacterized protein</fullName>
    </submittedName>
</protein>
<accession>A0AA39CDR5</accession>
<keyword evidence="3" id="KW-1185">Reference proteome</keyword>
<organism evidence="2 3">
    <name type="scientific">Cladophialophora chaetospira</name>
    <dbReference type="NCBI Taxonomy" id="386627"/>
    <lineage>
        <taxon>Eukaryota</taxon>
        <taxon>Fungi</taxon>
        <taxon>Dikarya</taxon>
        <taxon>Ascomycota</taxon>
        <taxon>Pezizomycotina</taxon>
        <taxon>Eurotiomycetes</taxon>
        <taxon>Chaetothyriomycetidae</taxon>
        <taxon>Chaetothyriales</taxon>
        <taxon>Herpotrichiellaceae</taxon>
        <taxon>Cladophialophora</taxon>
    </lineage>
</organism>
<feature type="compositionally biased region" description="Basic residues" evidence="1">
    <location>
        <begin position="182"/>
        <end position="192"/>
    </location>
</feature>
<feature type="region of interest" description="Disordered" evidence="1">
    <location>
        <begin position="215"/>
        <end position="294"/>
    </location>
</feature>
<dbReference type="Proteomes" id="UP001172673">
    <property type="component" value="Unassembled WGS sequence"/>
</dbReference>
<name>A0AA39CDR5_9EURO</name>
<evidence type="ECO:0000313" key="2">
    <source>
        <dbReference type="EMBL" id="KAJ9604610.1"/>
    </source>
</evidence>
<dbReference type="AlphaFoldDB" id="A0AA39CDR5"/>